<protein>
    <recommendedName>
        <fullName evidence="3">BZIP domain-containing protein</fullName>
    </recommendedName>
</protein>
<feature type="domain" description="BZIP" evidence="3">
    <location>
        <begin position="42"/>
        <end position="57"/>
    </location>
</feature>
<dbReference type="GO" id="GO:0005634">
    <property type="term" value="C:nucleus"/>
    <property type="evidence" value="ECO:0007669"/>
    <property type="project" value="UniProtKB-SubCell"/>
</dbReference>
<organism evidence="4 5">
    <name type="scientific">Gossypium stocksii</name>
    <dbReference type="NCBI Taxonomy" id="47602"/>
    <lineage>
        <taxon>Eukaryota</taxon>
        <taxon>Viridiplantae</taxon>
        <taxon>Streptophyta</taxon>
        <taxon>Embryophyta</taxon>
        <taxon>Tracheophyta</taxon>
        <taxon>Spermatophyta</taxon>
        <taxon>Magnoliopsida</taxon>
        <taxon>eudicotyledons</taxon>
        <taxon>Gunneridae</taxon>
        <taxon>Pentapetalae</taxon>
        <taxon>rosids</taxon>
        <taxon>malvids</taxon>
        <taxon>Malvales</taxon>
        <taxon>Malvaceae</taxon>
        <taxon>Malvoideae</taxon>
        <taxon>Gossypium</taxon>
    </lineage>
</organism>
<sequence length="165" mass="19627">MCLNSLPSISILLLLFQKFIAVHGLNFLVQIISLSLNVKTKRRLAQNREAAKKSRLRKKNCLSNALKYIHMLYFSNKRFLEATIYETSLDGENQCCMEEMRKTGLKCFLHHSKSLRIMQKRRQHREKLRFKENIKNSSYNLKQKQQRGKRSRAKSTTHFSYNFRI</sequence>
<dbReference type="InterPro" id="IPR046347">
    <property type="entry name" value="bZIP_sf"/>
</dbReference>
<keyword evidence="2" id="KW-0472">Membrane</keyword>
<keyword evidence="2" id="KW-1133">Transmembrane helix</keyword>
<reference evidence="4 5" key="1">
    <citation type="journal article" date="2021" name="Plant Biotechnol. J.">
        <title>Multi-omics assisted identification of the key and species-specific regulatory components of drought-tolerant mechanisms in Gossypium stocksii.</title>
        <authorList>
            <person name="Yu D."/>
            <person name="Ke L."/>
            <person name="Zhang D."/>
            <person name="Wu Y."/>
            <person name="Sun Y."/>
            <person name="Mei J."/>
            <person name="Sun J."/>
            <person name="Sun Y."/>
        </authorList>
    </citation>
    <scope>NUCLEOTIDE SEQUENCE [LARGE SCALE GENOMIC DNA]</scope>
    <source>
        <strain evidence="5">cv. E1</strain>
        <tissue evidence="4">Leaf</tissue>
    </source>
</reference>
<comment type="caution">
    <text evidence="4">The sequence shown here is derived from an EMBL/GenBank/DDBJ whole genome shotgun (WGS) entry which is preliminary data.</text>
</comment>
<feature type="transmembrane region" description="Helical" evidence="2">
    <location>
        <begin position="20"/>
        <end position="38"/>
    </location>
</feature>
<gene>
    <name evidence="4" type="ORF">J1N35_021703</name>
</gene>
<dbReference type="EMBL" id="JAIQCV010000007">
    <property type="protein sequence ID" value="KAH1081942.1"/>
    <property type="molecule type" value="Genomic_DNA"/>
</dbReference>
<proteinExistence type="predicted"/>
<comment type="subcellular location">
    <subcellularLocation>
        <location evidence="1">Nucleus</location>
    </subcellularLocation>
</comment>
<dbReference type="GO" id="GO:0003700">
    <property type="term" value="F:DNA-binding transcription factor activity"/>
    <property type="evidence" value="ECO:0007669"/>
    <property type="project" value="InterPro"/>
</dbReference>
<dbReference type="Proteomes" id="UP000828251">
    <property type="component" value="Unassembled WGS sequence"/>
</dbReference>
<evidence type="ECO:0000256" key="2">
    <source>
        <dbReference type="SAM" id="Phobius"/>
    </source>
</evidence>
<evidence type="ECO:0000313" key="5">
    <source>
        <dbReference type="Proteomes" id="UP000828251"/>
    </source>
</evidence>
<dbReference type="AlphaFoldDB" id="A0A9D3VGR2"/>
<name>A0A9D3VGR2_9ROSI</name>
<dbReference type="SUPFAM" id="SSF57959">
    <property type="entry name" value="Leucine zipper domain"/>
    <property type="match status" value="1"/>
</dbReference>
<accession>A0A9D3VGR2</accession>
<evidence type="ECO:0000313" key="4">
    <source>
        <dbReference type="EMBL" id="KAH1081942.1"/>
    </source>
</evidence>
<keyword evidence="5" id="KW-1185">Reference proteome</keyword>
<evidence type="ECO:0000259" key="3">
    <source>
        <dbReference type="PROSITE" id="PS00036"/>
    </source>
</evidence>
<evidence type="ECO:0000256" key="1">
    <source>
        <dbReference type="ARBA" id="ARBA00004123"/>
    </source>
</evidence>
<keyword evidence="2" id="KW-0812">Transmembrane</keyword>
<dbReference type="PROSITE" id="PS00036">
    <property type="entry name" value="BZIP_BASIC"/>
    <property type="match status" value="1"/>
</dbReference>
<dbReference type="InterPro" id="IPR004827">
    <property type="entry name" value="bZIP"/>
</dbReference>